<dbReference type="EMBL" id="VUMO01000015">
    <property type="protein sequence ID" value="MSS20541.1"/>
    <property type="molecule type" value="Genomic_DNA"/>
</dbReference>
<dbReference type="AlphaFoldDB" id="A0A7X2NHH6"/>
<accession>A0A7X2NHH6</accession>
<evidence type="ECO:0000313" key="2">
    <source>
        <dbReference type="EMBL" id="MSS20541.1"/>
    </source>
</evidence>
<proteinExistence type="predicted"/>
<name>A0A7X2NHH6_9FIRM</name>
<gene>
    <name evidence="2" type="ORF">FYJ52_09045</name>
</gene>
<keyword evidence="1" id="KW-0472">Membrane</keyword>
<keyword evidence="1" id="KW-0812">Transmembrane</keyword>
<evidence type="ECO:0000256" key="1">
    <source>
        <dbReference type="SAM" id="Phobius"/>
    </source>
</evidence>
<keyword evidence="3" id="KW-1185">Reference proteome</keyword>
<reference evidence="2 3" key="1">
    <citation type="submission" date="2019-08" db="EMBL/GenBank/DDBJ databases">
        <title>In-depth cultivation of the pig gut microbiome towards novel bacterial diversity and tailored functional studies.</title>
        <authorList>
            <person name="Wylensek D."/>
            <person name="Hitch T.C.A."/>
            <person name="Clavel T."/>
        </authorList>
    </citation>
    <scope>NUCLEOTIDE SEQUENCE [LARGE SCALE GENOMIC DNA]</scope>
    <source>
        <strain evidence="2 3">RF-744-FAT-4</strain>
    </source>
</reference>
<comment type="caution">
    <text evidence="2">The sequence shown here is derived from an EMBL/GenBank/DDBJ whole genome shotgun (WGS) entry which is preliminary data.</text>
</comment>
<feature type="transmembrane region" description="Helical" evidence="1">
    <location>
        <begin position="116"/>
        <end position="138"/>
    </location>
</feature>
<keyword evidence="1" id="KW-1133">Transmembrane helix</keyword>
<feature type="transmembrane region" description="Helical" evidence="1">
    <location>
        <begin position="12"/>
        <end position="33"/>
    </location>
</feature>
<evidence type="ECO:0000313" key="3">
    <source>
        <dbReference type="Proteomes" id="UP000461754"/>
    </source>
</evidence>
<protein>
    <submittedName>
        <fullName evidence="2">Uncharacterized protein</fullName>
    </submittedName>
</protein>
<sequence length="158" mass="18051">MKIQKRQTLAGLISVLLMLITLLRHLLFLGHALSYRALWGTMVTNLPSIRAGAWIYVIFLLIAIAVTFRMARRPFLNRRGRRLIPSPPSAGLWIGNIFAVVLIFLTAVACTRSDVLSVRVGCGILTWFNFIDGVYFLYTSVLRQKRAKKIARKRKQHR</sequence>
<feature type="transmembrane region" description="Helical" evidence="1">
    <location>
        <begin position="92"/>
        <end position="110"/>
    </location>
</feature>
<organism evidence="2 3">
    <name type="scientific">Pseudoramibacter porci</name>
    <dbReference type="NCBI Taxonomy" id="2606631"/>
    <lineage>
        <taxon>Bacteria</taxon>
        <taxon>Bacillati</taxon>
        <taxon>Bacillota</taxon>
        <taxon>Clostridia</taxon>
        <taxon>Eubacteriales</taxon>
        <taxon>Eubacteriaceae</taxon>
        <taxon>Pseudoramibacter</taxon>
    </lineage>
</organism>
<dbReference type="Proteomes" id="UP000461754">
    <property type="component" value="Unassembled WGS sequence"/>
</dbReference>
<dbReference type="RefSeq" id="WP_154576908.1">
    <property type="nucleotide sequence ID" value="NZ_VUMO01000015.1"/>
</dbReference>
<feature type="transmembrane region" description="Helical" evidence="1">
    <location>
        <begin position="53"/>
        <end position="71"/>
    </location>
</feature>